<evidence type="ECO:0000313" key="11">
    <source>
        <dbReference type="Proteomes" id="UP000738431"/>
    </source>
</evidence>
<dbReference type="InterPro" id="IPR005467">
    <property type="entry name" value="His_kinase_dom"/>
</dbReference>
<feature type="domain" description="PAC" evidence="9">
    <location>
        <begin position="584"/>
        <end position="636"/>
    </location>
</feature>
<dbReference type="SUPFAM" id="SSF47384">
    <property type="entry name" value="Homodimeric domain of signal transducing histidine kinase"/>
    <property type="match status" value="1"/>
</dbReference>
<dbReference type="InterPro" id="IPR015168">
    <property type="entry name" value="SsuA/THI5"/>
</dbReference>
<dbReference type="PROSITE" id="PS50113">
    <property type="entry name" value="PAC"/>
    <property type="match status" value="3"/>
</dbReference>
<dbReference type="SMART" id="SM00448">
    <property type="entry name" value="REC"/>
    <property type="match status" value="1"/>
</dbReference>
<evidence type="ECO:0000313" key="10">
    <source>
        <dbReference type="EMBL" id="WRQ87020.1"/>
    </source>
</evidence>
<dbReference type="InterPro" id="IPR004358">
    <property type="entry name" value="Sig_transdc_His_kin-like_C"/>
</dbReference>
<evidence type="ECO:0000259" key="6">
    <source>
        <dbReference type="PROSITE" id="PS50109"/>
    </source>
</evidence>
<dbReference type="SUPFAM" id="SSF53850">
    <property type="entry name" value="Periplasmic binding protein-like II"/>
    <property type="match status" value="1"/>
</dbReference>
<dbReference type="InterPro" id="IPR000014">
    <property type="entry name" value="PAS"/>
</dbReference>
<feature type="domain" description="PAS" evidence="8">
    <location>
        <begin position="637"/>
        <end position="682"/>
    </location>
</feature>
<evidence type="ECO:0000256" key="4">
    <source>
        <dbReference type="PROSITE-ProRule" id="PRU00169"/>
    </source>
</evidence>
<evidence type="ECO:0000256" key="5">
    <source>
        <dbReference type="SAM" id="Phobius"/>
    </source>
</evidence>
<feature type="transmembrane region" description="Helical" evidence="5">
    <location>
        <begin position="308"/>
        <end position="331"/>
    </location>
</feature>
<dbReference type="Gene3D" id="3.30.450.20">
    <property type="entry name" value="PAS domain"/>
    <property type="match status" value="3"/>
</dbReference>
<dbReference type="Gene3D" id="3.30.565.10">
    <property type="entry name" value="Histidine kinase-like ATPase, C-terminal domain"/>
    <property type="match status" value="1"/>
</dbReference>
<dbReference type="InterPro" id="IPR001789">
    <property type="entry name" value="Sig_transdc_resp-reg_receiver"/>
</dbReference>
<keyword evidence="11" id="KW-1185">Reference proteome</keyword>
<dbReference type="InterPro" id="IPR036097">
    <property type="entry name" value="HisK_dim/P_sf"/>
</dbReference>
<dbReference type="Pfam" id="PF13188">
    <property type="entry name" value="PAS_8"/>
    <property type="match status" value="1"/>
</dbReference>
<sequence>MSLAQPSPDGVAESTRVELILTGEPGFRQAGYYAALWKGYFAEADLDVVLRYAEEGEVVVDTVLVEPGVYAIGGEAFFEARMRELPVVLLAAIQQETPQALRLRGDGGRGERASLLDLAGSGIALRPGAESAPLRRMLRRMGAGETQATWLDWPDGTEPPTAAQWVQGDVFEGDLAWVRPADQGVVAFYGDSLFASEAELAYHPQRVTALRAAVLRGWRSALSDTGGMIEEIMRHSNEIGLERSRASLWYEAEIARGLIKPATVELGQAETARVQEIGHAMVELGLVDAAWNLQNFLYRPPGSGLPRWVYGIGIGLVLATLVALGVIWFNVRLQRRVHDSTRRLRESQERYREMLQHAPVAIVEEDYSGVVEWIRERRTEGVTDLAAWLDTHPEDVTRQYEKVSAVRANRAALELVGVEDVASYARCLAANSNESLQVAFREELLALWRGDLDVQVEMSFVRADGTRGHGLLQWTVPMVGGKPDFSRVLVVVTELTDLRRAEDKLRTSEERFRTLFESAIEGVYESTPEDGFVAVNPAFARMLACRSPEALLTWAREIGVGNLYVEPGRRHAFLTALSESDAVLDFESEIECADGSHKWISENVRAVRDGKGRLMGLQGFVSDISDRKRFERELGEERERLSVTLRAMAEGVISTDERGVVTFVNEAAEALTGWAEGAAIGRRLGEVCVLRQERTRADVPVPFDAAMRSATVVELPRSTQLVNRAGVPHLVEGRCAPIHDARSRPVGVVLVLRDVTERARHEAEMQRTTKLESLGVLAGGIAHDFNNLLTVVLGNLHLARRRCEELPDASRWLKDADLAAEKAQGLTQQLLTFSKGGNPLRSAVRLTEVVREAITFALHGSKVRSETDFPERLWSADVDRAQIGQVVQNLVLNAVQAMPEGGVVKTSLRNHRDAGDPVRSIAAGDYLQLEITDNGSGIPPEHLGRIFDPYFTTKKTGSGLGLASVYSIIKRHAGHIDVSSELGEGTRFRILLPALPASRSSVARETQAEPTKLQGRVLFMDDEENIRRMAETLIGMLGLRVTTVERGEDVVQQYFEAKEAGDPYDVVMMDLTVPGAMGGKEAMDELLKLDAKVKAIVSSGYSTDPVLSNFADYGFTARVTKPYRAADLARVLREVLEGEAMVE</sequence>
<dbReference type="NCBIfam" id="TIGR00229">
    <property type="entry name" value="sensory_box"/>
    <property type="match status" value="2"/>
</dbReference>
<dbReference type="EMBL" id="CP139781">
    <property type="protein sequence ID" value="WRQ87020.1"/>
    <property type="molecule type" value="Genomic_DNA"/>
</dbReference>
<dbReference type="InterPro" id="IPR011006">
    <property type="entry name" value="CheY-like_superfamily"/>
</dbReference>
<evidence type="ECO:0000256" key="1">
    <source>
        <dbReference type="ARBA" id="ARBA00000085"/>
    </source>
</evidence>
<dbReference type="Gene3D" id="3.40.50.2300">
    <property type="match status" value="1"/>
</dbReference>
<dbReference type="InterPro" id="IPR035965">
    <property type="entry name" value="PAS-like_dom_sf"/>
</dbReference>
<name>A0ABZ1C6N2_9BACT</name>
<dbReference type="InterPro" id="IPR000700">
    <property type="entry name" value="PAS-assoc_C"/>
</dbReference>
<reference evidence="10 11" key="1">
    <citation type="submission" date="2023-12" db="EMBL/GenBank/DDBJ databases">
        <title>Description of an unclassified Opitutus bacterium of Verrucomicrobiota.</title>
        <authorList>
            <person name="Zhang D.-F."/>
        </authorList>
    </citation>
    <scope>NUCLEOTIDE SEQUENCE [LARGE SCALE GENOMIC DNA]</scope>
    <source>
        <strain evidence="10 11">WL0086</strain>
    </source>
</reference>
<evidence type="ECO:0000256" key="3">
    <source>
        <dbReference type="ARBA" id="ARBA00022553"/>
    </source>
</evidence>
<dbReference type="EC" id="2.7.13.3" evidence="2"/>
<feature type="modified residue" description="4-aspartylphosphate" evidence="4">
    <location>
        <position position="1070"/>
    </location>
</feature>
<dbReference type="Gene3D" id="3.40.190.10">
    <property type="entry name" value="Periplasmic binding protein-like II"/>
    <property type="match status" value="2"/>
</dbReference>
<feature type="domain" description="Histidine kinase" evidence="6">
    <location>
        <begin position="780"/>
        <end position="996"/>
    </location>
</feature>
<keyword evidence="5" id="KW-1133">Transmembrane helix</keyword>
<feature type="domain" description="PAC" evidence="9">
    <location>
        <begin position="454"/>
        <end position="507"/>
    </location>
</feature>
<protein>
    <recommendedName>
        <fullName evidence="2">histidine kinase</fullName>
        <ecNumber evidence="2">2.7.13.3</ecNumber>
    </recommendedName>
</protein>
<dbReference type="Pfam" id="PF09084">
    <property type="entry name" value="NMT1"/>
    <property type="match status" value="1"/>
</dbReference>
<dbReference type="Pfam" id="PF08448">
    <property type="entry name" value="PAS_4"/>
    <property type="match status" value="1"/>
</dbReference>
<proteinExistence type="predicted"/>
<dbReference type="InterPro" id="IPR003661">
    <property type="entry name" value="HisK_dim/P_dom"/>
</dbReference>
<dbReference type="PROSITE" id="PS50110">
    <property type="entry name" value="RESPONSE_REGULATORY"/>
    <property type="match status" value="1"/>
</dbReference>
<dbReference type="PANTHER" id="PTHR43065">
    <property type="entry name" value="SENSOR HISTIDINE KINASE"/>
    <property type="match status" value="1"/>
</dbReference>
<dbReference type="Gene3D" id="1.10.287.130">
    <property type="match status" value="1"/>
</dbReference>
<keyword evidence="3 4" id="KW-0597">Phosphoprotein</keyword>
<dbReference type="CDD" id="cd00130">
    <property type="entry name" value="PAS"/>
    <property type="match status" value="2"/>
</dbReference>
<dbReference type="PANTHER" id="PTHR43065:SF42">
    <property type="entry name" value="TWO-COMPONENT SENSOR PPRA"/>
    <property type="match status" value="1"/>
</dbReference>
<feature type="domain" description="PAC" evidence="9">
    <location>
        <begin position="715"/>
        <end position="767"/>
    </location>
</feature>
<feature type="domain" description="Response regulatory" evidence="7">
    <location>
        <begin position="1016"/>
        <end position="1136"/>
    </location>
</feature>
<dbReference type="SUPFAM" id="SSF55874">
    <property type="entry name" value="ATPase domain of HSP90 chaperone/DNA topoisomerase II/histidine kinase"/>
    <property type="match status" value="1"/>
</dbReference>
<dbReference type="Pfam" id="PF02518">
    <property type="entry name" value="HATPase_c"/>
    <property type="match status" value="1"/>
</dbReference>
<dbReference type="SUPFAM" id="SSF55785">
    <property type="entry name" value="PYP-like sensor domain (PAS domain)"/>
    <property type="match status" value="3"/>
</dbReference>
<comment type="catalytic activity">
    <reaction evidence="1">
        <text>ATP + protein L-histidine = ADP + protein N-phospho-L-histidine.</text>
        <dbReference type="EC" id="2.7.13.3"/>
    </reaction>
</comment>
<keyword evidence="5" id="KW-0812">Transmembrane</keyword>
<dbReference type="SMART" id="SM00388">
    <property type="entry name" value="HisKA"/>
    <property type="match status" value="1"/>
</dbReference>
<organism evidence="10 11">
    <name type="scientific">Actomonas aquatica</name>
    <dbReference type="NCBI Taxonomy" id="2866162"/>
    <lineage>
        <taxon>Bacteria</taxon>
        <taxon>Pseudomonadati</taxon>
        <taxon>Verrucomicrobiota</taxon>
        <taxon>Opitutia</taxon>
        <taxon>Opitutales</taxon>
        <taxon>Opitutaceae</taxon>
        <taxon>Actomonas</taxon>
    </lineage>
</organism>
<keyword evidence="5" id="KW-0472">Membrane</keyword>
<dbReference type="SMART" id="SM00086">
    <property type="entry name" value="PAC"/>
    <property type="match status" value="3"/>
</dbReference>
<evidence type="ECO:0000259" key="7">
    <source>
        <dbReference type="PROSITE" id="PS50110"/>
    </source>
</evidence>
<dbReference type="PROSITE" id="PS50112">
    <property type="entry name" value="PAS"/>
    <property type="match status" value="1"/>
</dbReference>
<dbReference type="SMART" id="SM00091">
    <property type="entry name" value="PAS"/>
    <property type="match status" value="2"/>
</dbReference>
<dbReference type="SUPFAM" id="SSF52172">
    <property type="entry name" value="CheY-like"/>
    <property type="match status" value="1"/>
</dbReference>
<evidence type="ECO:0000259" key="8">
    <source>
        <dbReference type="PROSITE" id="PS50112"/>
    </source>
</evidence>
<dbReference type="InterPro" id="IPR001610">
    <property type="entry name" value="PAC"/>
</dbReference>
<evidence type="ECO:0000256" key="2">
    <source>
        <dbReference type="ARBA" id="ARBA00012438"/>
    </source>
</evidence>
<gene>
    <name evidence="10" type="ORF">K1X11_019575</name>
</gene>
<dbReference type="InterPro" id="IPR036890">
    <property type="entry name" value="HATPase_C_sf"/>
</dbReference>
<dbReference type="CDD" id="cd00082">
    <property type="entry name" value="HisKA"/>
    <property type="match status" value="1"/>
</dbReference>
<accession>A0ABZ1C6N2</accession>
<dbReference type="Proteomes" id="UP000738431">
    <property type="component" value="Chromosome"/>
</dbReference>
<dbReference type="PROSITE" id="PS50109">
    <property type="entry name" value="HIS_KIN"/>
    <property type="match status" value="1"/>
</dbReference>
<dbReference type="Pfam" id="PF00072">
    <property type="entry name" value="Response_reg"/>
    <property type="match status" value="1"/>
</dbReference>
<dbReference type="SMART" id="SM00387">
    <property type="entry name" value="HATPase_c"/>
    <property type="match status" value="1"/>
</dbReference>
<dbReference type="PRINTS" id="PR00344">
    <property type="entry name" value="BCTRLSENSOR"/>
</dbReference>
<evidence type="ECO:0000259" key="9">
    <source>
        <dbReference type="PROSITE" id="PS50113"/>
    </source>
</evidence>
<dbReference type="InterPro" id="IPR003594">
    <property type="entry name" value="HATPase_dom"/>
</dbReference>
<dbReference type="RefSeq" id="WP_221029565.1">
    <property type="nucleotide sequence ID" value="NZ_CP139781.1"/>
</dbReference>
<dbReference type="InterPro" id="IPR013656">
    <property type="entry name" value="PAS_4"/>
</dbReference>